<dbReference type="Proteomes" id="UP001362999">
    <property type="component" value="Unassembled WGS sequence"/>
</dbReference>
<protein>
    <submittedName>
        <fullName evidence="2">Uncharacterized protein</fullName>
    </submittedName>
</protein>
<name>A0AAV9Z8J2_9AGAR</name>
<dbReference type="AlphaFoldDB" id="A0AAV9Z8J2"/>
<feature type="compositionally biased region" description="Basic and acidic residues" evidence="1">
    <location>
        <begin position="222"/>
        <end position="244"/>
    </location>
</feature>
<feature type="region of interest" description="Disordered" evidence="1">
    <location>
        <begin position="152"/>
        <end position="181"/>
    </location>
</feature>
<feature type="region of interest" description="Disordered" evidence="1">
    <location>
        <begin position="222"/>
        <end position="253"/>
    </location>
</feature>
<comment type="caution">
    <text evidence="2">The sequence shown here is derived from an EMBL/GenBank/DDBJ whole genome shotgun (WGS) entry which is preliminary data.</text>
</comment>
<organism evidence="2 3">
    <name type="scientific">Favolaschia claudopus</name>
    <dbReference type="NCBI Taxonomy" id="2862362"/>
    <lineage>
        <taxon>Eukaryota</taxon>
        <taxon>Fungi</taxon>
        <taxon>Dikarya</taxon>
        <taxon>Basidiomycota</taxon>
        <taxon>Agaricomycotina</taxon>
        <taxon>Agaricomycetes</taxon>
        <taxon>Agaricomycetidae</taxon>
        <taxon>Agaricales</taxon>
        <taxon>Marasmiineae</taxon>
        <taxon>Mycenaceae</taxon>
        <taxon>Favolaschia</taxon>
    </lineage>
</organism>
<evidence type="ECO:0000313" key="2">
    <source>
        <dbReference type="EMBL" id="KAK6974325.1"/>
    </source>
</evidence>
<keyword evidence="3" id="KW-1185">Reference proteome</keyword>
<accession>A0AAV9Z8J2</accession>
<reference evidence="2 3" key="1">
    <citation type="journal article" date="2024" name="J Genomics">
        <title>Draft genome sequencing and assembly of Favolaschia claudopus CIRM-BRFM 2984 isolated from oak limbs.</title>
        <authorList>
            <person name="Navarro D."/>
            <person name="Drula E."/>
            <person name="Chaduli D."/>
            <person name="Cazenave R."/>
            <person name="Ahrendt S."/>
            <person name="Wang J."/>
            <person name="Lipzen A."/>
            <person name="Daum C."/>
            <person name="Barry K."/>
            <person name="Grigoriev I.V."/>
            <person name="Favel A."/>
            <person name="Rosso M.N."/>
            <person name="Martin F."/>
        </authorList>
    </citation>
    <scope>NUCLEOTIDE SEQUENCE [LARGE SCALE GENOMIC DNA]</scope>
    <source>
        <strain evidence="2 3">CIRM-BRFM 2984</strain>
    </source>
</reference>
<sequence>MDALDNIEEYAVPRVLQSLWHTQKLQEEVWANTPFEHAGKQKNIDPMALSKEDKHCTTQQSAKERVEAPANQIPIAQADNETLPEALEELERVDFEGPRRGSRVNKDWNKFSGRGEHGGSGEGSVNCLNQFNSAAFGPGLPEERHSAHIDGMSKDKFSAPHKSEGRDEGGRRLEEGKRHFPFGKTPIKSRFRCLYVAQGRQGRKKAARRRVRSVWRDVSFQDKEVSTSVGDNKEGQSELRAVDRKTHHRRKAL</sequence>
<feature type="compositionally biased region" description="Basic and acidic residues" evidence="1">
    <location>
        <begin position="152"/>
        <end position="178"/>
    </location>
</feature>
<evidence type="ECO:0000256" key="1">
    <source>
        <dbReference type="SAM" id="MobiDB-lite"/>
    </source>
</evidence>
<proteinExistence type="predicted"/>
<evidence type="ECO:0000313" key="3">
    <source>
        <dbReference type="Proteomes" id="UP001362999"/>
    </source>
</evidence>
<gene>
    <name evidence="2" type="ORF">R3P38DRAFT_2812071</name>
</gene>
<dbReference type="EMBL" id="JAWWNJ010000185">
    <property type="protein sequence ID" value="KAK6974325.1"/>
    <property type="molecule type" value="Genomic_DNA"/>
</dbReference>